<evidence type="ECO:0000256" key="2">
    <source>
        <dbReference type="ARBA" id="ARBA00029447"/>
    </source>
</evidence>
<protein>
    <submittedName>
        <fullName evidence="8">Methyl-accepting chemotaxis protein</fullName>
    </submittedName>
</protein>
<evidence type="ECO:0000259" key="5">
    <source>
        <dbReference type="PROSITE" id="PS50111"/>
    </source>
</evidence>
<comment type="similarity">
    <text evidence="2">Belongs to the methyl-accepting chemotaxis (MCP) protein family.</text>
</comment>
<dbReference type="PRINTS" id="PR00260">
    <property type="entry name" value="CHEMTRNSDUCR"/>
</dbReference>
<keyword evidence="3" id="KW-0807">Transducer</keyword>
<feature type="transmembrane region" description="Helical" evidence="4">
    <location>
        <begin position="36"/>
        <end position="57"/>
    </location>
</feature>
<feature type="transmembrane region" description="Helical" evidence="4">
    <location>
        <begin position="77"/>
        <end position="104"/>
    </location>
</feature>
<dbReference type="SUPFAM" id="SSF58104">
    <property type="entry name" value="Methyl-accepting chemotaxis protein (MCP) signaling domain"/>
    <property type="match status" value="2"/>
</dbReference>
<dbReference type="GO" id="GO:0005886">
    <property type="term" value="C:plasma membrane"/>
    <property type="evidence" value="ECO:0007669"/>
    <property type="project" value="TreeGrafter"/>
</dbReference>
<dbReference type="GO" id="GO:0006935">
    <property type="term" value="P:chemotaxis"/>
    <property type="evidence" value="ECO:0007669"/>
    <property type="project" value="UniProtKB-KW"/>
</dbReference>
<organism evidence="8 9">
    <name type="scientific">Treponema phagedenis</name>
    <dbReference type="NCBI Taxonomy" id="162"/>
    <lineage>
        <taxon>Bacteria</taxon>
        <taxon>Pseudomonadati</taxon>
        <taxon>Spirochaetota</taxon>
        <taxon>Spirochaetia</taxon>
        <taxon>Spirochaetales</taxon>
        <taxon>Treponemataceae</taxon>
        <taxon>Treponema</taxon>
    </lineage>
</organism>
<feature type="transmembrane region" description="Helical" evidence="4">
    <location>
        <begin position="6"/>
        <end position="24"/>
    </location>
</feature>
<dbReference type="InterPro" id="IPR051310">
    <property type="entry name" value="MCP_chemotaxis"/>
</dbReference>
<dbReference type="EMBL" id="CP042817">
    <property type="protein sequence ID" value="QEJ96749.1"/>
    <property type="molecule type" value="Genomic_DNA"/>
</dbReference>
<dbReference type="PANTHER" id="PTHR43531:SF11">
    <property type="entry name" value="METHYL-ACCEPTING CHEMOTAXIS PROTEIN 3"/>
    <property type="match status" value="1"/>
</dbReference>
<dbReference type="AlphaFoldDB" id="A0AAE6IRK4"/>
<dbReference type="GO" id="GO:0007165">
    <property type="term" value="P:signal transduction"/>
    <property type="evidence" value="ECO:0007669"/>
    <property type="project" value="UniProtKB-KW"/>
</dbReference>
<dbReference type="SMART" id="SM00283">
    <property type="entry name" value="MA"/>
    <property type="match status" value="1"/>
</dbReference>
<keyword evidence="1" id="KW-0145">Chemotaxis</keyword>
<feature type="domain" description="Methyl-accepting transducer" evidence="5">
    <location>
        <begin position="315"/>
        <end position="537"/>
    </location>
</feature>
<reference evidence="8 9" key="1">
    <citation type="submission" date="2019-08" db="EMBL/GenBank/DDBJ databases">
        <authorList>
            <person name="Kuhnert P."/>
        </authorList>
    </citation>
    <scope>NUCLEOTIDE SEQUENCE [LARGE SCALE GENOMIC DNA]</scope>
    <source>
        <strain evidence="8 9">B36.5</strain>
    </source>
</reference>
<proteinExistence type="inferred from homology"/>
<evidence type="ECO:0000256" key="4">
    <source>
        <dbReference type="SAM" id="Phobius"/>
    </source>
</evidence>
<dbReference type="InterPro" id="IPR004090">
    <property type="entry name" value="Chemotax_Me-accpt_rcpt"/>
</dbReference>
<keyword evidence="4" id="KW-1133">Transmembrane helix</keyword>
<accession>A0AAE6IRK4</accession>
<evidence type="ECO:0000313" key="6">
    <source>
        <dbReference type="EMBL" id="QEJ96749.1"/>
    </source>
</evidence>
<dbReference type="Pfam" id="PF00015">
    <property type="entry name" value="MCPsignal"/>
    <property type="match status" value="1"/>
</dbReference>
<name>A0AAE6IRK4_TREPH</name>
<dbReference type="Gene3D" id="1.10.287.950">
    <property type="entry name" value="Methyl-accepting chemotaxis protein"/>
    <property type="match status" value="1"/>
</dbReference>
<keyword evidence="4" id="KW-0812">Transmembrane</keyword>
<evidence type="ECO:0000256" key="1">
    <source>
        <dbReference type="ARBA" id="ARBA00022500"/>
    </source>
</evidence>
<feature type="transmembrane region" description="Helical" evidence="4">
    <location>
        <begin position="111"/>
        <end position="133"/>
    </location>
</feature>
<dbReference type="InterPro" id="IPR004089">
    <property type="entry name" value="MCPsignal_dom"/>
</dbReference>
<feature type="transmembrane region" description="Helical" evidence="4">
    <location>
        <begin position="161"/>
        <end position="183"/>
    </location>
</feature>
<feature type="transmembrane region" description="Helical" evidence="4">
    <location>
        <begin position="195"/>
        <end position="214"/>
    </location>
</feature>
<evidence type="ECO:0000313" key="9">
    <source>
        <dbReference type="Proteomes" id="UP000323594"/>
    </source>
</evidence>
<dbReference type="PANTHER" id="PTHR43531">
    <property type="entry name" value="PROTEIN ICFG"/>
    <property type="match status" value="1"/>
</dbReference>
<gene>
    <name evidence="6" type="ORF">FUT82_01155</name>
    <name evidence="7" type="ORF">FUT82_01695</name>
    <name evidence="8" type="ORF">FUT82_02210</name>
</gene>
<evidence type="ECO:0000256" key="3">
    <source>
        <dbReference type="PROSITE-ProRule" id="PRU00284"/>
    </source>
</evidence>
<dbReference type="EMBL" id="CP042817">
    <property type="protein sequence ID" value="QEJ96909.1"/>
    <property type="molecule type" value="Genomic_DNA"/>
</dbReference>
<dbReference type="EMBL" id="CP042817">
    <property type="protein sequence ID" value="QEJ96820.1"/>
    <property type="molecule type" value="Genomic_DNA"/>
</dbReference>
<sequence length="601" mass="65675">MLNFLIFNGLFGFGLLYAWYTRIIPVEELTKFLTAFPTLVVLVFNVTIPTVLYRMFINMLKTYKTDVGGVDKANKVLALYSKLSLLAPIILTLATPIATLLWLGIHSIEKIIACVLGAVGCLDFASVFFYILWTHKLEAYLKFLPFEKKHITMSYILRNMLVSFFLFGGLIFLCIDPFIGMLYNGLTLIQTLKMIIPIAILTLSGALFINYTLYTGINNSINEVMNFTDTLAVGNFIVDKLEIKRRDVFGILAMQLNIFHKNTVALLSSIKNNTNTMNEVGTILSTNAEETASSIHQISENINGVKQQTMTQAAGVTETAATMEEIIRTIKQLNGSIETQAASVARSSSSIEEMVANIASITQTIDKTDDSIKELAQATGDGKDAVVTSNSVTQKIAEESGGLIEASNVIQNIASQTNLLAMNAAIEAAHAGDAGKGFAVVADEIRKLAEESSTQGKNITVTLKTLGAEIETLAKSSKTVEEKFNAIFTLSEQVKTMSANLMTAMKEQENGSYEVLSAIKAINSVTQEVQAGSAEMLRGGEQVADEMRKLDDLTRVITDSMNEMASGAVQISNAVQEVNEITQRNKDSIDNLTTEVEKFKV</sequence>
<dbReference type="GO" id="GO:0004888">
    <property type="term" value="F:transmembrane signaling receptor activity"/>
    <property type="evidence" value="ECO:0007669"/>
    <property type="project" value="InterPro"/>
</dbReference>
<dbReference type="Proteomes" id="UP000323594">
    <property type="component" value="Chromosome"/>
</dbReference>
<evidence type="ECO:0000313" key="7">
    <source>
        <dbReference type="EMBL" id="QEJ96820.1"/>
    </source>
</evidence>
<dbReference type="PROSITE" id="PS50111">
    <property type="entry name" value="CHEMOTAXIS_TRANSDUC_2"/>
    <property type="match status" value="1"/>
</dbReference>
<keyword evidence="4" id="KW-0472">Membrane</keyword>
<evidence type="ECO:0000313" key="8">
    <source>
        <dbReference type="EMBL" id="QEJ96909.1"/>
    </source>
</evidence>